<evidence type="ECO:0000256" key="2">
    <source>
        <dbReference type="SAM" id="Phobius"/>
    </source>
</evidence>
<feature type="compositionally biased region" description="Polar residues" evidence="1">
    <location>
        <begin position="96"/>
        <end position="119"/>
    </location>
</feature>
<organism evidence="3 4">
    <name type="scientific">Novipirellula aureliae</name>
    <dbReference type="NCBI Taxonomy" id="2527966"/>
    <lineage>
        <taxon>Bacteria</taxon>
        <taxon>Pseudomonadati</taxon>
        <taxon>Planctomycetota</taxon>
        <taxon>Planctomycetia</taxon>
        <taxon>Pirellulales</taxon>
        <taxon>Pirellulaceae</taxon>
        <taxon>Novipirellula</taxon>
    </lineage>
</organism>
<proteinExistence type="predicted"/>
<reference evidence="3 4" key="1">
    <citation type="submission" date="2019-02" db="EMBL/GenBank/DDBJ databases">
        <title>Deep-cultivation of Planctomycetes and their phenomic and genomic characterization uncovers novel biology.</title>
        <authorList>
            <person name="Wiegand S."/>
            <person name="Jogler M."/>
            <person name="Boedeker C."/>
            <person name="Pinto D."/>
            <person name="Vollmers J."/>
            <person name="Rivas-Marin E."/>
            <person name="Kohn T."/>
            <person name="Peeters S.H."/>
            <person name="Heuer A."/>
            <person name="Rast P."/>
            <person name="Oberbeckmann S."/>
            <person name="Bunk B."/>
            <person name="Jeske O."/>
            <person name="Meyerdierks A."/>
            <person name="Storesund J.E."/>
            <person name="Kallscheuer N."/>
            <person name="Luecker S."/>
            <person name="Lage O.M."/>
            <person name="Pohl T."/>
            <person name="Merkel B.J."/>
            <person name="Hornburger P."/>
            <person name="Mueller R.-W."/>
            <person name="Bruemmer F."/>
            <person name="Labrenz M."/>
            <person name="Spormann A.M."/>
            <person name="Op Den Camp H."/>
            <person name="Overmann J."/>
            <person name="Amann R."/>
            <person name="Jetten M.S.M."/>
            <person name="Mascher T."/>
            <person name="Medema M.H."/>
            <person name="Devos D.P."/>
            <person name="Kaster A.-K."/>
            <person name="Ovreas L."/>
            <person name="Rohde M."/>
            <person name="Galperin M.Y."/>
            <person name="Jogler C."/>
        </authorList>
    </citation>
    <scope>NUCLEOTIDE SEQUENCE [LARGE SCALE GENOMIC DNA]</scope>
    <source>
        <strain evidence="3 4">Q31b</strain>
    </source>
</reference>
<comment type="caution">
    <text evidence="3">The sequence shown here is derived from an EMBL/GenBank/DDBJ whole genome shotgun (WGS) entry which is preliminary data.</text>
</comment>
<protein>
    <submittedName>
        <fullName evidence="3">Uncharacterized protein</fullName>
    </submittedName>
</protein>
<dbReference type="EMBL" id="SJPY01000007">
    <property type="protein sequence ID" value="TWU37550.1"/>
    <property type="molecule type" value="Genomic_DNA"/>
</dbReference>
<dbReference type="AlphaFoldDB" id="A0A5C6DL00"/>
<keyword evidence="2" id="KW-0472">Membrane</keyword>
<dbReference type="Proteomes" id="UP000315471">
    <property type="component" value="Unassembled WGS sequence"/>
</dbReference>
<evidence type="ECO:0000313" key="4">
    <source>
        <dbReference type="Proteomes" id="UP000315471"/>
    </source>
</evidence>
<gene>
    <name evidence="3" type="ORF">Q31b_43380</name>
</gene>
<evidence type="ECO:0000256" key="1">
    <source>
        <dbReference type="SAM" id="MobiDB-lite"/>
    </source>
</evidence>
<keyword evidence="2" id="KW-0812">Transmembrane</keyword>
<keyword evidence="2" id="KW-1133">Transmembrane helix</keyword>
<sequence>MIDLGGRAAKTIVTIRSVCGQTFLRYGSSAQFTPHLWKNRHNPTMKIDRYNLSHPTPMMRARFTAVCFTRKRSAGKVFFAFFTLFLSISIVPSLAQSTDPGSHSPTGTTEQSAKQNQKNFSEDSTRSHQAATKLLRRIVFQLAAGPAFESKVRERVWTTGREVVGVGTYEQSGNKTGQFHLQMTMHDGDDKHTLEQISDGRLAWTRTQIAGEVSLRRVDVSRLDEWSNSPDSENELALRLRVGGWIEMLESLEQNRQLHVDSATMNEQSVWVITATMSKEQTEELMRTSGRTQWPVLYPAKIRVAISKTGSKETGFGKFLPVRFEYWSQPMADPAEPKTDQPPEMTERMISLIELYAIREISPPPIERFRFENRDAEVNFTNETSRYLKQFGVEVADTGSRLF</sequence>
<feature type="region of interest" description="Disordered" evidence="1">
    <location>
        <begin position="96"/>
        <end position="127"/>
    </location>
</feature>
<keyword evidence="4" id="KW-1185">Reference proteome</keyword>
<name>A0A5C6DL00_9BACT</name>
<feature type="transmembrane region" description="Helical" evidence="2">
    <location>
        <begin position="77"/>
        <end position="95"/>
    </location>
</feature>
<accession>A0A5C6DL00</accession>
<evidence type="ECO:0000313" key="3">
    <source>
        <dbReference type="EMBL" id="TWU37550.1"/>
    </source>
</evidence>